<dbReference type="GO" id="GO:0005549">
    <property type="term" value="F:odorant binding"/>
    <property type="evidence" value="ECO:0007669"/>
    <property type="project" value="InterPro"/>
</dbReference>
<gene>
    <name evidence="2" type="ORF">PSYICH_LOCUS9983</name>
</gene>
<name>A0A9P0D1S0_9CUCU</name>
<dbReference type="Proteomes" id="UP001153636">
    <property type="component" value="Chromosome 4"/>
</dbReference>
<dbReference type="Gene3D" id="1.10.238.20">
    <property type="entry name" value="Pheromone/general odorant binding protein domain"/>
    <property type="match status" value="1"/>
</dbReference>
<protein>
    <submittedName>
        <fullName evidence="2">Uncharacterized protein</fullName>
    </submittedName>
</protein>
<dbReference type="Pfam" id="PF01395">
    <property type="entry name" value="PBP_GOBP"/>
    <property type="match status" value="1"/>
</dbReference>
<keyword evidence="1" id="KW-0732">Signal</keyword>
<evidence type="ECO:0000313" key="3">
    <source>
        <dbReference type="Proteomes" id="UP001153636"/>
    </source>
</evidence>
<feature type="signal peptide" evidence="1">
    <location>
        <begin position="1"/>
        <end position="19"/>
    </location>
</feature>
<evidence type="ECO:0000256" key="1">
    <source>
        <dbReference type="SAM" id="SignalP"/>
    </source>
</evidence>
<dbReference type="EMBL" id="OV651816">
    <property type="protein sequence ID" value="CAH1110278.1"/>
    <property type="molecule type" value="Genomic_DNA"/>
</dbReference>
<dbReference type="CDD" id="cd23992">
    <property type="entry name" value="PBP_GOBP"/>
    <property type="match status" value="1"/>
</dbReference>
<dbReference type="AlphaFoldDB" id="A0A9P0D1S0"/>
<reference evidence="2" key="1">
    <citation type="submission" date="2022-01" db="EMBL/GenBank/DDBJ databases">
        <authorList>
            <person name="King R."/>
        </authorList>
    </citation>
    <scope>NUCLEOTIDE SEQUENCE</scope>
</reference>
<accession>A0A9P0D1S0</accession>
<dbReference type="SUPFAM" id="SSF47565">
    <property type="entry name" value="Insect pheromone/odorant-binding proteins"/>
    <property type="match status" value="1"/>
</dbReference>
<organism evidence="2 3">
    <name type="scientific">Psylliodes chrysocephalus</name>
    <dbReference type="NCBI Taxonomy" id="3402493"/>
    <lineage>
        <taxon>Eukaryota</taxon>
        <taxon>Metazoa</taxon>
        <taxon>Ecdysozoa</taxon>
        <taxon>Arthropoda</taxon>
        <taxon>Hexapoda</taxon>
        <taxon>Insecta</taxon>
        <taxon>Pterygota</taxon>
        <taxon>Neoptera</taxon>
        <taxon>Endopterygota</taxon>
        <taxon>Coleoptera</taxon>
        <taxon>Polyphaga</taxon>
        <taxon>Cucujiformia</taxon>
        <taxon>Chrysomeloidea</taxon>
        <taxon>Chrysomelidae</taxon>
        <taxon>Galerucinae</taxon>
        <taxon>Alticini</taxon>
        <taxon>Psylliodes</taxon>
    </lineage>
</organism>
<dbReference type="OrthoDB" id="6783999at2759"/>
<evidence type="ECO:0000313" key="2">
    <source>
        <dbReference type="EMBL" id="CAH1110278.1"/>
    </source>
</evidence>
<sequence>MNSLTVLLLCAGVIAAVNGAVLNQDLAQYKQFSQECVSSTNTDPKEIAKVYQDGPIKNEVLGAYLLCMNNKYNIHNANGDVDQENLRKILHVFSPSEDKTDIVVANCSVKKEGATPQEVAVELAKCTRKYVPIKAPKANAV</sequence>
<feature type="chain" id="PRO_5040502887" evidence="1">
    <location>
        <begin position="20"/>
        <end position="141"/>
    </location>
</feature>
<dbReference type="InterPro" id="IPR006170">
    <property type="entry name" value="PBP/GOBP"/>
</dbReference>
<keyword evidence="3" id="KW-1185">Reference proteome</keyword>
<dbReference type="InterPro" id="IPR036728">
    <property type="entry name" value="PBP_GOBP_sf"/>
</dbReference>
<proteinExistence type="predicted"/>